<dbReference type="PROSITE" id="PS50850">
    <property type="entry name" value="MFS"/>
    <property type="match status" value="1"/>
</dbReference>
<dbReference type="InterPro" id="IPR050327">
    <property type="entry name" value="Proton-linked_MCT"/>
</dbReference>
<organism evidence="4 5">
    <name type="scientific">Rotaria magnacalcarata</name>
    <dbReference type="NCBI Taxonomy" id="392030"/>
    <lineage>
        <taxon>Eukaryota</taxon>
        <taxon>Metazoa</taxon>
        <taxon>Spiralia</taxon>
        <taxon>Gnathifera</taxon>
        <taxon>Rotifera</taxon>
        <taxon>Eurotatoria</taxon>
        <taxon>Bdelloidea</taxon>
        <taxon>Philodinida</taxon>
        <taxon>Philodinidae</taxon>
        <taxon>Rotaria</taxon>
    </lineage>
</organism>
<feature type="transmembrane region" description="Helical" evidence="2">
    <location>
        <begin position="113"/>
        <end position="133"/>
    </location>
</feature>
<name>A0A820F4E5_9BILA</name>
<keyword evidence="2" id="KW-0812">Transmembrane</keyword>
<feature type="transmembrane region" description="Helical" evidence="2">
    <location>
        <begin position="20"/>
        <end position="39"/>
    </location>
</feature>
<feature type="domain" description="Major facilitator superfamily (MFS) profile" evidence="3">
    <location>
        <begin position="26"/>
        <end position="134"/>
    </location>
</feature>
<reference evidence="4" key="1">
    <citation type="submission" date="2021-02" db="EMBL/GenBank/DDBJ databases">
        <authorList>
            <person name="Nowell W R."/>
        </authorList>
    </citation>
    <scope>NUCLEOTIDE SEQUENCE</scope>
</reference>
<comment type="caution">
    <text evidence="4">The sequence shown here is derived from an EMBL/GenBank/DDBJ whole genome shotgun (WGS) entry which is preliminary data.</text>
</comment>
<dbReference type="GO" id="GO:0016020">
    <property type="term" value="C:membrane"/>
    <property type="evidence" value="ECO:0007669"/>
    <property type="project" value="UniProtKB-SubCell"/>
</dbReference>
<feature type="transmembrane region" description="Helical" evidence="2">
    <location>
        <begin position="60"/>
        <end position="81"/>
    </location>
</feature>
<keyword evidence="5" id="KW-1185">Reference proteome</keyword>
<dbReference type="InterPro" id="IPR036259">
    <property type="entry name" value="MFS_trans_sf"/>
</dbReference>
<feature type="transmembrane region" description="Helical" evidence="2">
    <location>
        <begin position="87"/>
        <end position="106"/>
    </location>
</feature>
<dbReference type="PANTHER" id="PTHR11360">
    <property type="entry name" value="MONOCARBOXYLATE TRANSPORTER"/>
    <property type="match status" value="1"/>
</dbReference>
<keyword evidence="2" id="KW-1133">Transmembrane helix</keyword>
<dbReference type="AlphaFoldDB" id="A0A820F4E5"/>
<proteinExistence type="predicted"/>
<comment type="subcellular location">
    <subcellularLocation>
        <location evidence="1">Membrane</location>
        <topology evidence="1">Multi-pass membrane protein</topology>
    </subcellularLocation>
</comment>
<dbReference type="SUPFAM" id="SSF103473">
    <property type="entry name" value="MFS general substrate transporter"/>
    <property type="match status" value="1"/>
</dbReference>
<evidence type="ECO:0000313" key="4">
    <source>
        <dbReference type="EMBL" id="CAF4258779.1"/>
    </source>
</evidence>
<evidence type="ECO:0000256" key="2">
    <source>
        <dbReference type="SAM" id="Phobius"/>
    </source>
</evidence>
<protein>
    <recommendedName>
        <fullName evidence="3">Major facilitator superfamily (MFS) profile domain-containing protein</fullName>
    </recommendedName>
</protein>
<gene>
    <name evidence="4" type="ORF">OVN521_LOCUS29443</name>
</gene>
<dbReference type="GO" id="GO:0008028">
    <property type="term" value="F:monocarboxylic acid transmembrane transporter activity"/>
    <property type="evidence" value="ECO:0007669"/>
    <property type="project" value="TreeGrafter"/>
</dbReference>
<dbReference type="Proteomes" id="UP000663866">
    <property type="component" value="Unassembled WGS sequence"/>
</dbReference>
<dbReference type="InterPro" id="IPR020846">
    <property type="entry name" value="MFS_dom"/>
</dbReference>
<sequence>MLTSSDTNLAKSTTNTPDGGWGWVIVFSSFMIHFIMDGITYSMGDVYLEPMLTNLHFSRAYVSAIFSFLESITLASAPISTVFTNTFGSRTITIVGALLASFGFFLSRWWTNVYYYYLTIGIIGGIGCGLIYLP</sequence>
<evidence type="ECO:0000313" key="5">
    <source>
        <dbReference type="Proteomes" id="UP000663866"/>
    </source>
</evidence>
<dbReference type="EMBL" id="CAJOBG010009094">
    <property type="protein sequence ID" value="CAF4258779.1"/>
    <property type="molecule type" value="Genomic_DNA"/>
</dbReference>
<dbReference type="PANTHER" id="PTHR11360:SF284">
    <property type="entry name" value="EG:103B4.3 PROTEIN-RELATED"/>
    <property type="match status" value="1"/>
</dbReference>
<keyword evidence="2" id="KW-0472">Membrane</keyword>
<dbReference type="Gene3D" id="1.20.1250.20">
    <property type="entry name" value="MFS general substrate transporter like domains"/>
    <property type="match status" value="1"/>
</dbReference>
<evidence type="ECO:0000259" key="3">
    <source>
        <dbReference type="PROSITE" id="PS50850"/>
    </source>
</evidence>
<feature type="non-terminal residue" evidence="4">
    <location>
        <position position="1"/>
    </location>
</feature>
<accession>A0A820F4E5</accession>
<evidence type="ECO:0000256" key="1">
    <source>
        <dbReference type="ARBA" id="ARBA00004141"/>
    </source>
</evidence>